<evidence type="ECO:0000313" key="7">
    <source>
        <dbReference type="Proteomes" id="UP001206692"/>
    </source>
</evidence>
<gene>
    <name evidence="6" type="ORF">NE675_05590</name>
</gene>
<comment type="caution">
    <text evidence="6">The sequence shown here is derived from an EMBL/GenBank/DDBJ whole genome shotgun (WGS) entry which is preliminary data.</text>
</comment>
<dbReference type="Proteomes" id="UP001206692">
    <property type="component" value="Unassembled WGS sequence"/>
</dbReference>
<evidence type="ECO:0000313" key="6">
    <source>
        <dbReference type="EMBL" id="MCQ5342503.1"/>
    </source>
</evidence>
<reference evidence="6 7" key="1">
    <citation type="submission" date="2022-06" db="EMBL/GenBank/DDBJ databases">
        <title>Isolation of gut microbiota from human fecal samples.</title>
        <authorList>
            <person name="Pamer E.G."/>
            <person name="Barat B."/>
            <person name="Waligurski E."/>
            <person name="Medina S."/>
            <person name="Paddock L."/>
            <person name="Mostad J."/>
        </authorList>
    </citation>
    <scope>NUCLEOTIDE SEQUENCE [LARGE SCALE GENOMIC DNA]</scope>
    <source>
        <strain evidence="6 7">DFI.1.1</strain>
    </source>
</reference>
<evidence type="ECO:0000256" key="5">
    <source>
        <dbReference type="HAMAP-Rule" id="MF_02070"/>
    </source>
</evidence>
<protein>
    <recommendedName>
        <fullName evidence="5">N-acetylglucosaminyldiphosphoundecaprenol N-acetyl-beta-D-mannosaminyltransferase</fullName>
        <ecNumber evidence="5">2.4.1.187</ecNumber>
    </recommendedName>
    <alternativeName>
        <fullName evidence="5">N-acetylmannosaminyltransferase</fullName>
    </alternativeName>
    <alternativeName>
        <fullName evidence="5">UDP-N-acetylmannosamine transferase</fullName>
    </alternativeName>
    <alternativeName>
        <fullName evidence="5">UDP-N-acetylmannosamine:N-acetylglucosaminyl pyrophosphorylundecaprenol N-acetylmannosaminyltransferase</fullName>
    </alternativeName>
</protein>
<dbReference type="InterPro" id="IPR004629">
    <property type="entry name" value="WecG_TagA_CpsF"/>
</dbReference>
<dbReference type="CDD" id="cd06533">
    <property type="entry name" value="Glyco_transf_WecG_TagA"/>
    <property type="match status" value="1"/>
</dbReference>
<dbReference type="EC" id="2.4.1.187" evidence="5"/>
<dbReference type="PANTHER" id="PTHR34136:SF1">
    <property type="entry name" value="UDP-N-ACETYL-D-MANNOSAMINURONIC ACID TRANSFERASE"/>
    <property type="match status" value="1"/>
</dbReference>
<comment type="similarity">
    <text evidence="5">Belongs to the glycosyltransferase 26 family. TagA/TarA subfamily.</text>
</comment>
<sequence>MTSIIDILSIPIGNVTMKEAQTLAFKCIDEGRAASIATANAEMVMRAQSDSELAQILQQADLVVPDGAGVLWAAEQQGKKFKERVTGVDLACSLLQEAAARQTAVYLFGGAPGIAEQAAANMQKRLGTLNVVGTHSGFFSDDEEKKIIEDIGSKGTRILLVALGVPKQEKWIHEHLYELGPCVCMGVGGTFDVLAGKAARAPKWMQENRLEWLYRLLKEPTRFKRMLALPRFVLAVKGSKRSQ</sequence>
<dbReference type="PANTHER" id="PTHR34136">
    <property type="match status" value="1"/>
</dbReference>
<dbReference type="Pfam" id="PF03808">
    <property type="entry name" value="Glyco_tran_WecG"/>
    <property type="match status" value="1"/>
</dbReference>
<comment type="catalytic activity">
    <reaction evidence="5">
        <text>UDP-N-acetyl-alpha-D-mannosamine + N-acetyl-alpha-D-glucosaminyl-di-trans,octa-cis-undecaprenyl diphosphate = N-acetyl-beta-D-mannosaminyl-(1-&gt;4)-N-acetyl-alpha-D-glucosaminyl di-trans,octa-cis-undecaprenyl diphosphate + UDP + H(+)</text>
        <dbReference type="Rhea" id="RHEA:16053"/>
        <dbReference type="ChEBI" id="CHEBI:15378"/>
        <dbReference type="ChEBI" id="CHEBI:58223"/>
        <dbReference type="ChEBI" id="CHEBI:62959"/>
        <dbReference type="ChEBI" id="CHEBI:68623"/>
        <dbReference type="ChEBI" id="CHEBI:132210"/>
        <dbReference type="EC" id="2.4.1.187"/>
    </reaction>
</comment>
<dbReference type="RefSeq" id="WP_172980543.1">
    <property type="nucleotide sequence ID" value="NZ_JAJCIO010000005.1"/>
</dbReference>
<dbReference type="EMBL" id="JANGEW010000008">
    <property type="protein sequence ID" value="MCQ5342503.1"/>
    <property type="molecule type" value="Genomic_DNA"/>
</dbReference>
<name>A0ABT1SRK3_9FIRM</name>
<evidence type="ECO:0000256" key="3">
    <source>
        <dbReference type="ARBA" id="ARBA00022944"/>
    </source>
</evidence>
<evidence type="ECO:0000256" key="4">
    <source>
        <dbReference type="ARBA" id="ARBA00023316"/>
    </source>
</evidence>
<keyword evidence="1 5" id="KW-0328">Glycosyltransferase</keyword>
<dbReference type="HAMAP" id="MF_02070">
    <property type="entry name" value="TagA_TarA"/>
    <property type="match status" value="1"/>
</dbReference>
<evidence type="ECO:0000256" key="2">
    <source>
        <dbReference type="ARBA" id="ARBA00022679"/>
    </source>
</evidence>
<proteinExistence type="inferred from homology"/>
<keyword evidence="2 5" id="KW-0808">Transferase</keyword>
<comment type="function">
    <text evidence="5">Catalyzes the conversion of GlcNAc-PP-undecaprenol into ManNAc-GlcNAc-PP-undecaprenol, the first committed lipid intermediate in the de novo synthesis of teichoic acid.</text>
</comment>
<keyword evidence="3 5" id="KW-0777">Teichoic acid biosynthesis</keyword>
<organism evidence="6 7">
    <name type="scientific">Megasphaera massiliensis</name>
    <dbReference type="NCBI Taxonomy" id="1232428"/>
    <lineage>
        <taxon>Bacteria</taxon>
        <taxon>Bacillati</taxon>
        <taxon>Bacillota</taxon>
        <taxon>Negativicutes</taxon>
        <taxon>Veillonellales</taxon>
        <taxon>Veillonellaceae</taxon>
        <taxon>Megasphaera</taxon>
    </lineage>
</organism>
<evidence type="ECO:0000256" key="1">
    <source>
        <dbReference type="ARBA" id="ARBA00022676"/>
    </source>
</evidence>
<keyword evidence="7" id="KW-1185">Reference proteome</keyword>
<comment type="pathway">
    <text evidence="5">Cell wall biogenesis; teichoic acid biosynthesis.</text>
</comment>
<keyword evidence="4 5" id="KW-0961">Cell wall biogenesis/degradation</keyword>
<dbReference type="InterPro" id="IPR034714">
    <property type="entry name" value="TagA_TarA"/>
</dbReference>
<dbReference type="NCBIfam" id="TIGR00696">
    <property type="entry name" value="wecG_tagA_cpsF"/>
    <property type="match status" value="1"/>
</dbReference>
<accession>A0ABT1SRK3</accession>